<evidence type="ECO:0000256" key="1">
    <source>
        <dbReference type="SAM" id="MobiDB-lite"/>
    </source>
</evidence>
<feature type="region of interest" description="Disordered" evidence="1">
    <location>
        <begin position="30"/>
        <end position="56"/>
    </location>
</feature>
<dbReference type="AlphaFoldDB" id="A0AAV4NJZ0"/>
<reference evidence="2 3" key="1">
    <citation type="submission" date="2021-06" db="EMBL/GenBank/DDBJ databases">
        <title>Caerostris darwini draft genome.</title>
        <authorList>
            <person name="Kono N."/>
            <person name="Arakawa K."/>
        </authorList>
    </citation>
    <scope>NUCLEOTIDE SEQUENCE [LARGE SCALE GENOMIC DNA]</scope>
</reference>
<organism evidence="2 3">
    <name type="scientific">Caerostris darwini</name>
    <dbReference type="NCBI Taxonomy" id="1538125"/>
    <lineage>
        <taxon>Eukaryota</taxon>
        <taxon>Metazoa</taxon>
        <taxon>Ecdysozoa</taxon>
        <taxon>Arthropoda</taxon>
        <taxon>Chelicerata</taxon>
        <taxon>Arachnida</taxon>
        <taxon>Araneae</taxon>
        <taxon>Araneomorphae</taxon>
        <taxon>Entelegynae</taxon>
        <taxon>Araneoidea</taxon>
        <taxon>Araneidae</taxon>
        <taxon>Caerostris</taxon>
    </lineage>
</organism>
<proteinExistence type="predicted"/>
<keyword evidence="3" id="KW-1185">Reference proteome</keyword>
<evidence type="ECO:0000313" key="3">
    <source>
        <dbReference type="Proteomes" id="UP001054837"/>
    </source>
</evidence>
<accession>A0AAV4NJZ0</accession>
<protein>
    <submittedName>
        <fullName evidence="2">Uncharacterized protein</fullName>
    </submittedName>
</protein>
<evidence type="ECO:0000313" key="2">
    <source>
        <dbReference type="EMBL" id="GIX85096.1"/>
    </source>
</evidence>
<gene>
    <name evidence="2" type="ORF">CDAR_94011</name>
</gene>
<name>A0AAV4NJZ0_9ARAC</name>
<dbReference type="EMBL" id="BPLQ01001757">
    <property type="protein sequence ID" value="GIX85096.1"/>
    <property type="molecule type" value="Genomic_DNA"/>
</dbReference>
<sequence length="95" mass="10819">MNVEKFLISNEKALSSLAKPFGKQLINEKAMSFPRRDSARGHRSHKYERGEKEYPNNPNILRLEAHKLIDSLTCARRAHTKSLISSLSGQPFAVR</sequence>
<comment type="caution">
    <text evidence="2">The sequence shown here is derived from an EMBL/GenBank/DDBJ whole genome shotgun (WGS) entry which is preliminary data.</text>
</comment>
<dbReference type="Proteomes" id="UP001054837">
    <property type="component" value="Unassembled WGS sequence"/>
</dbReference>